<feature type="domain" description="PPIase cyclophilin-type" evidence="5">
    <location>
        <begin position="1"/>
        <end position="87"/>
    </location>
</feature>
<evidence type="ECO:0000259" key="5">
    <source>
        <dbReference type="PROSITE" id="PS50072"/>
    </source>
</evidence>
<dbReference type="EMBL" id="KF901078">
    <property type="protein sequence ID" value="AIF17325.1"/>
    <property type="molecule type" value="Genomic_DNA"/>
</dbReference>
<dbReference type="InterPro" id="IPR044666">
    <property type="entry name" value="Cyclophilin_A-like"/>
</dbReference>
<reference evidence="6" key="1">
    <citation type="journal article" date="2014" name="Genome Biol. Evol.">
        <title>Pangenome evidence for extensive interdomain horizontal transfer affecting lineage core and shell genes in uncultured planktonic thaumarchaeota and euryarchaeota.</title>
        <authorList>
            <person name="Deschamps P."/>
            <person name="Zivanovic Y."/>
            <person name="Moreira D."/>
            <person name="Rodriguez-Valera F."/>
            <person name="Lopez-Garcia P."/>
        </authorList>
    </citation>
    <scope>NUCLEOTIDE SEQUENCE</scope>
</reference>
<sequence length="88" mass="9179">MTIPSEADNGLTHGPGTLAMAKTSDPDSAGSQFYIVPSDSTPSWLDGEHTVFGQVISGQEHVNAISDVDTGSSDVPIHDVIIEGAWVN</sequence>
<dbReference type="InterPro" id="IPR002130">
    <property type="entry name" value="Cyclophilin-type_PPIase_dom"/>
</dbReference>
<proteinExistence type="predicted"/>
<evidence type="ECO:0000256" key="3">
    <source>
        <dbReference type="ARBA" id="ARBA00023235"/>
    </source>
</evidence>
<organism evidence="6">
    <name type="scientific">uncultured marine group II/III euryarchaeote KM3_77_B08</name>
    <dbReference type="NCBI Taxonomy" id="1456508"/>
    <lineage>
        <taxon>Archaea</taxon>
        <taxon>Methanobacteriati</taxon>
        <taxon>Methanobacteriota</taxon>
        <taxon>environmental samples</taxon>
    </lineage>
</organism>
<keyword evidence="2" id="KW-0697">Rotamase</keyword>
<protein>
    <recommendedName>
        <fullName evidence="1">peptidylprolyl isomerase</fullName>
        <ecNumber evidence="1">5.2.1.8</ecNumber>
    </recommendedName>
</protein>
<gene>
    <name evidence="6" type="primary">PPIB</name>
    <name evidence="6" type="synonym">ppiB</name>
</gene>
<accession>A0A075HPQ9</accession>
<dbReference type="GO" id="GO:0003755">
    <property type="term" value="F:peptidyl-prolyl cis-trans isomerase activity"/>
    <property type="evidence" value="ECO:0007669"/>
    <property type="project" value="UniProtKB-KW"/>
</dbReference>
<evidence type="ECO:0000256" key="2">
    <source>
        <dbReference type="ARBA" id="ARBA00023110"/>
    </source>
</evidence>
<evidence type="ECO:0000256" key="4">
    <source>
        <dbReference type="SAM" id="MobiDB-lite"/>
    </source>
</evidence>
<dbReference type="AlphaFoldDB" id="A0A075HPQ9"/>
<evidence type="ECO:0000313" key="6">
    <source>
        <dbReference type="EMBL" id="AIF17325.1"/>
    </source>
</evidence>
<dbReference type="PANTHER" id="PTHR45625:SF4">
    <property type="entry name" value="PEPTIDYLPROLYL ISOMERASE DOMAIN AND WD REPEAT-CONTAINING PROTEIN 1"/>
    <property type="match status" value="1"/>
</dbReference>
<feature type="region of interest" description="Disordered" evidence="4">
    <location>
        <begin position="1"/>
        <end position="33"/>
    </location>
</feature>
<dbReference type="Gene3D" id="2.40.100.10">
    <property type="entry name" value="Cyclophilin-like"/>
    <property type="match status" value="1"/>
</dbReference>
<keyword evidence="3 6" id="KW-0413">Isomerase</keyword>
<dbReference type="EC" id="5.2.1.8" evidence="1"/>
<evidence type="ECO:0000256" key="1">
    <source>
        <dbReference type="ARBA" id="ARBA00013194"/>
    </source>
</evidence>
<dbReference type="InterPro" id="IPR029000">
    <property type="entry name" value="Cyclophilin-like_dom_sf"/>
</dbReference>
<dbReference type="SUPFAM" id="SSF50891">
    <property type="entry name" value="Cyclophilin-like"/>
    <property type="match status" value="1"/>
</dbReference>
<dbReference type="PROSITE" id="PS50072">
    <property type="entry name" value="CSA_PPIASE_2"/>
    <property type="match status" value="1"/>
</dbReference>
<dbReference type="Pfam" id="PF00160">
    <property type="entry name" value="Pro_isomerase"/>
    <property type="match status" value="1"/>
</dbReference>
<name>A0A075HPQ9_9EURY</name>
<dbReference type="PANTHER" id="PTHR45625">
    <property type="entry name" value="PEPTIDYL-PROLYL CIS-TRANS ISOMERASE-RELATED"/>
    <property type="match status" value="1"/>
</dbReference>